<gene>
    <name evidence="1" type="ORF">COX53_03095</name>
</gene>
<dbReference type="Pfam" id="PF08843">
    <property type="entry name" value="AbiEii"/>
    <property type="match status" value="1"/>
</dbReference>
<sequence>MDIKLNVLTKEGRTLFNRFKAVSFLNKYYLAGGTGLALQLGHRISMDFDFFTHKNFTSNHLTTQLQKISKPKNIVQEENTLHCNLLGVKLSFLFENSLLLEKVPVSRYFYIASLKDIACFKLGAVASRGTKKDFVDLYYIMKEGLSLAEIFNLMDKKYKDKDLNKQHFLKSLVYFEDAENDPEPNMLVSDYSWEKTKEFFVKQVRDY</sequence>
<comment type="caution">
    <text evidence="1">The sequence shown here is derived from an EMBL/GenBank/DDBJ whole genome shotgun (WGS) entry which is preliminary data.</text>
</comment>
<evidence type="ECO:0000313" key="2">
    <source>
        <dbReference type="Proteomes" id="UP000231388"/>
    </source>
</evidence>
<reference evidence="1 2" key="1">
    <citation type="submission" date="2017-09" db="EMBL/GenBank/DDBJ databases">
        <title>Depth-based differentiation of microbial function through sediment-hosted aquifers and enrichment of novel symbionts in the deep terrestrial subsurface.</title>
        <authorList>
            <person name="Probst A.J."/>
            <person name="Ladd B."/>
            <person name="Jarett J.K."/>
            <person name="Geller-Mcgrath D.E."/>
            <person name="Sieber C.M."/>
            <person name="Emerson J.B."/>
            <person name="Anantharaman K."/>
            <person name="Thomas B.C."/>
            <person name="Malmstrom R."/>
            <person name="Stieglmeier M."/>
            <person name="Klingl A."/>
            <person name="Woyke T."/>
            <person name="Ryan C.M."/>
            <person name="Banfield J.F."/>
        </authorList>
    </citation>
    <scope>NUCLEOTIDE SEQUENCE [LARGE SCALE GENOMIC DNA]</scope>
    <source>
        <strain evidence="1">CG23_combo_of_CG06-09_8_20_14_all_40_14</strain>
    </source>
</reference>
<evidence type="ECO:0008006" key="3">
    <source>
        <dbReference type="Google" id="ProtNLM"/>
    </source>
</evidence>
<protein>
    <recommendedName>
        <fullName evidence="3">Nucleotidyl transferase AbiEii/AbiGii toxin family protein</fullName>
    </recommendedName>
</protein>
<evidence type="ECO:0000313" key="1">
    <source>
        <dbReference type="EMBL" id="PIP04317.1"/>
    </source>
</evidence>
<accession>A0A2G9XBK8</accession>
<dbReference type="EMBL" id="PCQY01000036">
    <property type="protein sequence ID" value="PIP04317.1"/>
    <property type="molecule type" value="Genomic_DNA"/>
</dbReference>
<dbReference type="Proteomes" id="UP000231388">
    <property type="component" value="Unassembled WGS sequence"/>
</dbReference>
<proteinExistence type="predicted"/>
<organism evidence="1 2">
    <name type="scientific">candidate division WWE3 bacterium CG23_combo_of_CG06-09_8_20_14_all_40_14</name>
    <dbReference type="NCBI Taxonomy" id="1975095"/>
    <lineage>
        <taxon>Bacteria</taxon>
        <taxon>Katanobacteria</taxon>
    </lineage>
</organism>
<dbReference type="InterPro" id="IPR014942">
    <property type="entry name" value="AbiEii"/>
</dbReference>
<name>A0A2G9XBK8_UNCKA</name>
<dbReference type="AlphaFoldDB" id="A0A2G9XBK8"/>